<reference evidence="5 6" key="1">
    <citation type="journal article" date="2016" name="Nat. Commun.">
        <title>Ectomycorrhizal ecology is imprinted in the genome of the dominant symbiotic fungus Cenococcum geophilum.</title>
        <authorList>
            <consortium name="DOE Joint Genome Institute"/>
            <person name="Peter M."/>
            <person name="Kohler A."/>
            <person name="Ohm R.A."/>
            <person name="Kuo A."/>
            <person name="Krutzmann J."/>
            <person name="Morin E."/>
            <person name="Arend M."/>
            <person name="Barry K.W."/>
            <person name="Binder M."/>
            <person name="Choi C."/>
            <person name="Clum A."/>
            <person name="Copeland A."/>
            <person name="Grisel N."/>
            <person name="Haridas S."/>
            <person name="Kipfer T."/>
            <person name="LaButti K."/>
            <person name="Lindquist E."/>
            <person name="Lipzen A."/>
            <person name="Maire R."/>
            <person name="Meier B."/>
            <person name="Mihaltcheva S."/>
            <person name="Molinier V."/>
            <person name="Murat C."/>
            <person name="Poggeler S."/>
            <person name="Quandt C.A."/>
            <person name="Sperisen C."/>
            <person name="Tritt A."/>
            <person name="Tisserant E."/>
            <person name="Crous P.W."/>
            <person name="Henrissat B."/>
            <person name="Nehls U."/>
            <person name="Egli S."/>
            <person name="Spatafora J.W."/>
            <person name="Grigoriev I.V."/>
            <person name="Martin F.M."/>
        </authorList>
    </citation>
    <scope>NUCLEOTIDE SEQUENCE [LARGE SCALE GENOMIC DNA]</scope>
    <source>
        <strain evidence="5 6">CBS 207.34</strain>
    </source>
</reference>
<dbReference type="EMBL" id="KV749613">
    <property type="protein sequence ID" value="OCL08699.1"/>
    <property type="molecule type" value="Genomic_DNA"/>
</dbReference>
<dbReference type="GO" id="GO:0045944">
    <property type="term" value="P:positive regulation of transcription by RNA polymerase II"/>
    <property type="evidence" value="ECO:0007669"/>
    <property type="project" value="TreeGrafter"/>
</dbReference>
<dbReference type="PANTHER" id="PTHR37534:SF47">
    <property type="entry name" value="ZN(2)-C6 FUNGAL-TYPE DOMAIN-CONTAINING PROTEIN"/>
    <property type="match status" value="1"/>
</dbReference>
<comment type="subcellular location">
    <subcellularLocation>
        <location evidence="1">Nucleus</location>
    </subcellularLocation>
</comment>
<evidence type="ECO:0000313" key="6">
    <source>
        <dbReference type="Proteomes" id="UP000250140"/>
    </source>
</evidence>
<dbReference type="PROSITE" id="PS00463">
    <property type="entry name" value="ZN2_CY6_FUNGAL_1"/>
    <property type="match status" value="1"/>
</dbReference>
<keyword evidence="6" id="KW-1185">Reference proteome</keyword>
<feature type="domain" description="Zn(2)-C6 fungal-type" evidence="4">
    <location>
        <begin position="62"/>
        <end position="90"/>
    </location>
</feature>
<dbReference type="AlphaFoldDB" id="A0A8E2JT93"/>
<gene>
    <name evidence="5" type="ORF">AOQ84DRAFT_35820</name>
</gene>
<feature type="region of interest" description="Disordered" evidence="3">
    <location>
        <begin position="1"/>
        <end position="60"/>
    </location>
</feature>
<feature type="compositionally biased region" description="Polar residues" evidence="3">
    <location>
        <begin position="1"/>
        <end position="21"/>
    </location>
</feature>
<organism evidence="5 6">
    <name type="scientific">Glonium stellatum</name>
    <dbReference type="NCBI Taxonomy" id="574774"/>
    <lineage>
        <taxon>Eukaryota</taxon>
        <taxon>Fungi</taxon>
        <taxon>Dikarya</taxon>
        <taxon>Ascomycota</taxon>
        <taxon>Pezizomycotina</taxon>
        <taxon>Dothideomycetes</taxon>
        <taxon>Pleosporomycetidae</taxon>
        <taxon>Gloniales</taxon>
        <taxon>Gloniaceae</taxon>
        <taxon>Glonium</taxon>
    </lineage>
</organism>
<proteinExistence type="predicted"/>
<dbReference type="Pfam" id="PF00172">
    <property type="entry name" value="Zn_clus"/>
    <property type="match status" value="1"/>
</dbReference>
<dbReference type="InterPro" id="IPR021858">
    <property type="entry name" value="Fun_TF"/>
</dbReference>
<dbReference type="SUPFAM" id="SSF57701">
    <property type="entry name" value="Zn2/Cys6 DNA-binding domain"/>
    <property type="match status" value="1"/>
</dbReference>
<dbReference type="PANTHER" id="PTHR37534">
    <property type="entry name" value="TRANSCRIPTIONAL ACTIVATOR PROTEIN UGA3"/>
    <property type="match status" value="1"/>
</dbReference>
<evidence type="ECO:0000259" key="4">
    <source>
        <dbReference type="PROSITE" id="PS50048"/>
    </source>
</evidence>
<name>A0A8E2JT93_9PEZI</name>
<evidence type="ECO:0000313" key="5">
    <source>
        <dbReference type="EMBL" id="OCL08699.1"/>
    </source>
</evidence>
<evidence type="ECO:0000256" key="2">
    <source>
        <dbReference type="ARBA" id="ARBA00023242"/>
    </source>
</evidence>
<dbReference type="InterPro" id="IPR001138">
    <property type="entry name" value="Zn2Cys6_DnaBD"/>
</dbReference>
<dbReference type="SMART" id="SM00066">
    <property type="entry name" value="GAL4"/>
    <property type="match status" value="1"/>
</dbReference>
<sequence length="811" mass="89165">MAETITIPSPSAFLTSPTQPSIAKPTPKKTQRRPPAQPAKATASPTDANGVTKRKQSKSRNGCITCKAKRLKCDETKPTCQQCSRRSVTCGGYKKDFKWRPFEEAAFVGKPTIGKPKKTSPPPTTFTSPIKSESPASSETSNLTLSNNEPFNNAYFPLPQSPASGMQLSPTPFMDTAYQTIGEAYSMPQLSPYMMPPTSVPLHERFEPSSVASTTSIFNDAETVDTVPTRTTAPSSISSGQSPRLVDLLLPGTDLSAPAAEYQSFRSQYPDSFYQPVNYVPPQEPMEEGDVEEIPRTNPNPDHEAWVMRLPSPTPSSSSSSSSDSANFCRDTGIILMEPQFSQGSPEMLTLRFDRQTCGILSVKDGPTENPWRTLIWPLARDTPALYHAIASMTSFHTSTNHPQMRIQGIEHMRTSIRALASSIENMRVDAAIATTLVLAFSESWDQHISTGINHIKGAKILVNRALVRHKQSALSGDELNRLKFLCNTWVYMDVIARLTSVDDDESNDFDSVANMFSSRLEPDGEAHLDPLMGCAGTLFPVIGRVANLVRKVRRSPSNSPSIISQAMELQAQLVDWEPPAFIEPPEDPTSHIQHSLQTAQAYKWATLLYLHQAVPEIPSQSSAALAKKVLVYLATVPLSSRAVIVQIYPLTAAGCEAVDEEDRQWVRERWDAMAQRMVIGTIDRCAEVVKEVWDRRDAAIAEKLKACQRVRSASAALALASCSLKRGLTADEAAIEDLFGWADLVGPKRRALSGPGLFDAPRPTQVKSERLEGKKGAEVGTEALEHEFTVKGRLHWLGVMKDWSWEVLLG</sequence>
<dbReference type="Gene3D" id="4.10.240.10">
    <property type="entry name" value="Zn(2)-C6 fungal-type DNA-binding domain"/>
    <property type="match status" value="1"/>
</dbReference>
<dbReference type="GO" id="GO:0008270">
    <property type="term" value="F:zinc ion binding"/>
    <property type="evidence" value="ECO:0007669"/>
    <property type="project" value="InterPro"/>
</dbReference>
<protein>
    <recommendedName>
        <fullName evidence="4">Zn(2)-C6 fungal-type domain-containing protein</fullName>
    </recommendedName>
</protein>
<dbReference type="CDD" id="cd00067">
    <property type="entry name" value="GAL4"/>
    <property type="match status" value="1"/>
</dbReference>
<dbReference type="GO" id="GO:0005634">
    <property type="term" value="C:nucleus"/>
    <property type="evidence" value="ECO:0007669"/>
    <property type="project" value="UniProtKB-SubCell"/>
</dbReference>
<dbReference type="Pfam" id="PF11951">
    <property type="entry name" value="Fungal_trans_2"/>
    <property type="match status" value="1"/>
</dbReference>
<evidence type="ECO:0000256" key="3">
    <source>
        <dbReference type="SAM" id="MobiDB-lite"/>
    </source>
</evidence>
<keyword evidence="2" id="KW-0539">Nucleus</keyword>
<accession>A0A8E2JT93</accession>
<dbReference type="GO" id="GO:0000976">
    <property type="term" value="F:transcription cis-regulatory region binding"/>
    <property type="evidence" value="ECO:0007669"/>
    <property type="project" value="TreeGrafter"/>
</dbReference>
<dbReference type="Proteomes" id="UP000250140">
    <property type="component" value="Unassembled WGS sequence"/>
</dbReference>
<dbReference type="GO" id="GO:0000981">
    <property type="term" value="F:DNA-binding transcription factor activity, RNA polymerase II-specific"/>
    <property type="evidence" value="ECO:0007669"/>
    <property type="project" value="InterPro"/>
</dbReference>
<feature type="compositionally biased region" description="Low complexity" evidence="3">
    <location>
        <begin position="125"/>
        <end position="148"/>
    </location>
</feature>
<feature type="region of interest" description="Disordered" evidence="3">
    <location>
        <begin position="113"/>
        <end position="148"/>
    </location>
</feature>
<evidence type="ECO:0000256" key="1">
    <source>
        <dbReference type="ARBA" id="ARBA00004123"/>
    </source>
</evidence>
<dbReference type="InterPro" id="IPR036864">
    <property type="entry name" value="Zn2-C6_fun-type_DNA-bd_sf"/>
</dbReference>
<dbReference type="OrthoDB" id="3886144at2759"/>
<dbReference type="PROSITE" id="PS50048">
    <property type="entry name" value="ZN2_CY6_FUNGAL_2"/>
    <property type="match status" value="1"/>
</dbReference>